<dbReference type="Gene3D" id="6.10.250.3130">
    <property type="match status" value="1"/>
</dbReference>
<keyword evidence="2 4" id="KW-0687">Ribonucleoprotein</keyword>
<evidence type="ECO:0000256" key="4">
    <source>
        <dbReference type="HAMAP-Rule" id="MF_01343"/>
    </source>
</evidence>
<dbReference type="CDD" id="cd00353">
    <property type="entry name" value="Ribosomal_S15p_S13e"/>
    <property type="match status" value="1"/>
</dbReference>
<evidence type="ECO:0000313" key="8">
    <source>
        <dbReference type="Proteomes" id="UP000176770"/>
    </source>
</evidence>
<dbReference type="GO" id="GO:0003735">
    <property type="term" value="F:structural constituent of ribosome"/>
    <property type="evidence" value="ECO:0007669"/>
    <property type="project" value="InterPro"/>
</dbReference>
<keyword evidence="1 4" id="KW-0689">Ribosomal protein</keyword>
<protein>
    <recommendedName>
        <fullName evidence="4">Small ribosomal subunit protein uS15</fullName>
    </recommendedName>
</protein>
<gene>
    <name evidence="4" type="primary">rpsO</name>
    <name evidence="7" type="ORF">A3F94_02760</name>
</gene>
<dbReference type="FunFam" id="1.10.287.10:FF:000002">
    <property type="entry name" value="30S ribosomal protein S15"/>
    <property type="match status" value="1"/>
</dbReference>
<dbReference type="GO" id="GO:1990904">
    <property type="term" value="C:ribonucleoprotein complex"/>
    <property type="evidence" value="ECO:0007669"/>
    <property type="project" value="UniProtKB-KW"/>
</dbReference>
<dbReference type="SUPFAM" id="SSF47060">
    <property type="entry name" value="S15/NS1 RNA-binding domain"/>
    <property type="match status" value="1"/>
</dbReference>
<organism evidence="7 8">
    <name type="scientific">Candidatus Spechtbacteria bacterium RIFCSPLOWO2_12_FULL_38_22</name>
    <dbReference type="NCBI Taxonomy" id="1802165"/>
    <lineage>
        <taxon>Bacteria</taxon>
        <taxon>Candidatus Spechtiibacteriota</taxon>
    </lineage>
</organism>
<dbReference type="Pfam" id="PF00312">
    <property type="entry name" value="Ribosomal_S15"/>
    <property type="match status" value="1"/>
</dbReference>
<accession>A0A1G2HIE7</accession>
<evidence type="ECO:0000256" key="2">
    <source>
        <dbReference type="ARBA" id="ARBA00023274"/>
    </source>
</evidence>
<comment type="subunit">
    <text evidence="3 4">Part of the 30S ribosomal subunit. Forms a bridge to the 50S subunit in the 70S ribosome, contacting the 23S rRNA.</text>
</comment>
<dbReference type="Proteomes" id="UP000176770">
    <property type="component" value="Unassembled WGS sequence"/>
</dbReference>
<dbReference type="InterPro" id="IPR005290">
    <property type="entry name" value="Ribosomal_uS15_bac-type"/>
</dbReference>
<dbReference type="Gene3D" id="1.10.287.10">
    <property type="entry name" value="S15/NS1, RNA-binding"/>
    <property type="match status" value="1"/>
</dbReference>
<sequence length="89" mass="10482">MALKTDSKQKVIEDYKLHPADTGSAEVQVAVLTEEINKLVKHLKKHKKDDHSRRGLLMMVSKRKRLLDYLSRENEKRYKNLIKKLGLKR</sequence>
<keyword evidence="4 6" id="KW-0699">rRNA-binding</keyword>
<evidence type="ECO:0000313" key="7">
    <source>
        <dbReference type="EMBL" id="OGZ62223.1"/>
    </source>
</evidence>
<comment type="caution">
    <text evidence="7">The sequence shown here is derived from an EMBL/GenBank/DDBJ whole genome shotgun (WGS) entry which is preliminary data.</text>
</comment>
<dbReference type="PANTHER" id="PTHR23321">
    <property type="entry name" value="RIBOSOMAL PROTEIN S15, BACTERIAL AND ORGANELLAR"/>
    <property type="match status" value="1"/>
</dbReference>
<comment type="function">
    <text evidence="4 6">One of the primary rRNA binding proteins, it binds directly to 16S rRNA where it helps nucleate assembly of the platform of the 30S subunit by binding and bridging several RNA helices of the 16S rRNA.</text>
</comment>
<comment type="function">
    <text evidence="4">Forms an intersubunit bridge (bridge B4) with the 23S rRNA of the 50S subunit in the ribosome.</text>
</comment>
<dbReference type="HAMAP" id="MF_01343_B">
    <property type="entry name" value="Ribosomal_uS15_B"/>
    <property type="match status" value="1"/>
</dbReference>
<dbReference type="STRING" id="1802165.A3F94_02760"/>
<evidence type="ECO:0000256" key="5">
    <source>
        <dbReference type="RuleBase" id="RU003919"/>
    </source>
</evidence>
<dbReference type="GO" id="GO:0005737">
    <property type="term" value="C:cytoplasm"/>
    <property type="evidence" value="ECO:0007669"/>
    <property type="project" value="UniProtKB-ARBA"/>
</dbReference>
<evidence type="ECO:0000256" key="3">
    <source>
        <dbReference type="ARBA" id="ARBA00064542"/>
    </source>
</evidence>
<evidence type="ECO:0000256" key="1">
    <source>
        <dbReference type="ARBA" id="ARBA00022980"/>
    </source>
</evidence>
<dbReference type="PROSITE" id="PS00362">
    <property type="entry name" value="RIBOSOMAL_S15"/>
    <property type="match status" value="1"/>
</dbReference>
<reference evidence="7 8" key="1">
    <citation type="journal article" date="2016" name="Nat. Commun.">
        <title>Thousands of microbial genomes shed light on interconnected biogeochemical processes in an aquifer system.</title>
        <authorList>
            <person name="Anantharaman K."/>
            <person name="Brown C.T."/>
            <person name="Hug L.A."/>
            <person name="Sharon I."/>
            <person name="Castelle C.J."/>
            <person name="Probst A.J."/>
            <person name="Thomas B.C."/>
            <person name="Singh A."/>
            <person name="Wilkins M.J."/>
            <person name="Karaoz U."/>
            <person name="Brodie E.L."/>
            <person name="Williams K.H."/>
            <person name="Hubbard S.S."/>
            <person name="Banfield J.F."/>
        </authorList>
    </citation>
    <scope>NUCLEOTIDE SEQUENCE [LARGE SCALE GENOMIC DNA]</scope>
</reference>
<dbReference type="GO" id="GO:0006412">
    <property type="term" value="P:translation"/>
    <property type="evidence" value="ECO:0007669"/>
    <property type="project" value="UniProtKB-UniRule"/>
</dbReference>
<dbReference type="InterPro" id="IPR009068">
    <property type="entry name" value="uS15_NS1_RNA-bd_sf"/>
</dbReference>
<dbReference type="SMART" id="SM01387">
    <property type="entry name" value="Ribosomal_S15"/>
    <property type="match status" value="1"/>
</dbReference>
<dbReference type="AlphaFoldDB" id="A0A1G2HIE7"/>
<comment type="similarity">
    <text evidence="4 5">Belongs to the universal ribosomal protein uS15 family.</text>
</comment>
<keyword evidence="4 6" id="KW-0694">RNA-binding</keyword>
<dbReference type="GO" id="GO:0005840">
    <property type="term" value="C:ribosome"/>
    <property type="evidence" value="ECO:0007669"/>
    <property type="project" value="UniProtKB-KW"/>
</dbReference>
<dbReference type="PANTHER" id="PTHR23321:SF26">
    <property type="entry name" value="SMALL RIBOSOMAL SUBUNIT PROTEIN US15M"/>
    <property type="match status" value="1"/>
</dbReference>
<dbReference type="GO" id="GO:0019843">
    <property type="term" value="F:rRNA binding"/>
    <property type="evidence" value="ECO:0007669"/>
    <property type="project" value="UniProtKB-UniRule"/>
</dbReference>
<proteinExistence type="inferred from homology"/>
<evidence type="ECO:0000256" key="6">
    <source>
        <dbReference type="RuleBase" id="RU004524"/>
    </source>
</evidence>
<dbReference type="EMBL" id="MHOK01000005">
    <property type="protein sequence ID" value="OGZ62223.1"/>
    <property type="molecule type" value="Genomic_DNA"/>
</dbReference>
<name>A0A1G2HIE7_9BACT</name>
<dbReference type="InterPro" id="IPR000589">
    <property type="entry name" value="Ribosomal_uS15"/>
</dbReference>
<dbReference type="NCBIfam" id="TIGR00952">
    <property type="entry name" value="S15_bact"/>
    <property type="match status" value="1"/>
</dbReference>